<dbReference type="Gene3D" id="1.10.530.10">
    <property type="match status" value="1"/>
</dbReference>
<feature type="domain" description="Transglycosylase SLT" evidence="3">
    <location>
        <begin position="66"/>
        <end position="135"/>
    </location>
</feature>
<proteinExistence type="inferred from homology"/>
<sequence>MPNIPFLDSLFSWLRLRLASDQPPSPGLKPQPESGSRPRAPGDQDAAVAWGAHVSSAFRRKVIAVAGRLAMDPNHLMAIMAFETGRTFDPSETNRAGSGATGLIQFMPATARSLGTSTAALSRMSAIDQLDSVEAYLAPYAGRMKDLPSAYMAVLYPRAVDKEPGYVLFRKGSKAYKLNRGLDLNGDGQVTKAEASAKVAALLTEGLQPGSKE</sequence>
<comment type="caution">
    <text evidence="4">The sequence shown here is derived from an EMBL/GenBank/DDBJ whole genome shotgun (WGS) entry which is preliminary data.</text>
</comment>
<reference evidence="4 5" key="1">
    <citation type="submission" date="2020-01" db="EMBL/GenBank/DDBJ databases">
        <title>Genomes of bacteria type strains.</title>
        <authorList>
            <person name="Chen J."/>
            <person name="Zhu S."/>
            <person name="Yang J."/>
        </authorList>
    </citation>
    <scope>NUCLEOTIDE SEQUENCE [LARGE SCALE GENOMIC DNA]</scope>
    <source>
        <strain evidence="4 5">DSM 16655</strain>
    </source>
</reference>
<dbReference type="EMBL" id="JAAAML010000003">
    <property type="protein sequence ID" value="MCO6409753.1"/>
    <property type="molecule type" value="Genomic_DNA"/>
</dbReference>
<feature type="region of interest" description="Disordered" evidence="2">
    <location>
        <begin position="21"/>
        <end position="44"/>
    </location>
</feature>
<evidence type="ECO:0000256" key="1">
    <source>
        <dbReference type="ARBA" id="ARBA00009387"/>
    </source>
</evidence>
<dbReference type="Proteomes" id="UP001320715">
    <property type="component" value="Unassembled WGS sequence"/>
</dbReference>
<evidence type="ECO:0000259" key="3">
    <source>
        <dbReference type="Pfam" id="PF01464"/>
    </source>
</evidence>
<dbReference type="InterPro" id="IPR008258">
    <property type="entry name" value="Transglycosylase_SLT_dom_1"/>
</dbReference>
<comment type="similarity">
    <text evidence="1">Belongs to the virb1 family.</text>
</comment>
<dbReference type="SUPFAM" id="SSF53955">
    <property type="entry name" value="Lysozyme-like"/>
    <property type="match status" value="1"/>
</dbReference>
<dbReference type="Pfam" id="PF01464">
    <property type="entry name" value="SLT"/>
    <property type="match status" value="1"/>
</dbReference>
<accession>A0ABT1CUA9</accession>
<dbReference type="InterPro" id="IPR023346">
    <property type="entry name" value="Lysozyme-like_dom_sf"/>
</dbReference>
<dbReference type="RefSeq" id="WP_252916551.1">
    <property type="nucleotide sequence ID" value="NZ_JAAAML010000003.1"/>
</dbReference>
<evidence type="ECO:0000313" key="4">
    <source>
        <dbReference type="EMBL" id="MCO6409753.1"/>
    </source>
</evidence>
<gene>
    <name evidence="4" type="ORF">GTW23_16340</name>
</gene>
<keyword evidence="5" id="KW-1185">Reference proteome</keyword>
<protein>
    <submittedName>
        <fullName evidence="4">Transglycosylase SLT domain-containing protein</fullName>
    </submittedName>
</protein>
<evidence type="ECO:0000313" key="5">
    <source>
        <dbReference type="Proteomes" id="UP001320715"/>
    </source>
</evidence>
<organism evidence="4 5">
    <name type="scientific">Hoeflea alexandrii</name>
    <dbReference type="NCBI Taxonomy" id="288436"/>
    <lineage>
        <taxon>Bacteria</taxon>
        <taxon>Pseudomonadati</taxon>
        <taxon>Pseudomonadota</taxon>
        <taxon>Alphaproteobacteria</taxon>
        <taxon>Hyphomicrobiales</taxon>
        <taxon>Rhizobiaceae</taxon>
        <taxon>Hoeflea</taxon>
    </lineage>
</organism>
<evidence type="ECO:0000256" key="2">
    <source>
        <dbReference type="SAM" id="MobiDB-lite"/>
    </source>
</evidence>
<name>A0ABT1CUA9_9HYPH</name>